<dbReference type="OrthoDB" id="7882037at2759"/>
<dbReference type="Proteomes" id="UP000504634">
    <property type="component" value="Unplaced"/>
</dbReference>
<dbReference type="SMART" id="SM01329">
    <property type="entry name" value="Iso_dh"/>
    <property type="match status" value="1"/>
</dbReference>
<sequence length="430" mass="47547">MSVFRKLREPTCRQFFFKLLRFYSNNVGDSKPPIQSGEEPSKKCDGDSKKAADAKGSDKSKGCTQLKAASICSRDAKAVGGCAPNDPRASANKKESEQAKAKVKATLIDGVGVGPELTKAVQTVFCAAEVPIEWEQFHVEADCQKLEPELVTSVLKNKFGLKGPAANSKWLIELRKQLDLYAFVAVCRRIEGCQTPYGNLDCVIIRDQTEGEYSGIEHRVVPGVMQTIKITTTKGANRLARYVFKYATENCRKKITVAHKANIMWLTDGSFLKAMRKEASKHLEKLQFKERYLDTVCLKLIMNTEASDVLVSSSMYGDVLTLICANIMGGIALCPCFSVSPKLKLYDCMNFEGWDIAGKDIANPTGMLLSSVIMLRDMKLEEYANKIECAVLTVFKESNCRTKDLGGTATCSEFTQAICDCLEMKSKESD</sequence>
<dbReference type="Gene3D" id="3.40.718.10">
    <property type="entry name" value="Isopropylmalate Dehydrogenase"/>
    <property type="match status" value="1"/>
</dbReference>
<keyword evidence="9" id="KW-1185">Reference proteome</keyword>
<name>A0A6J2UH30_DROLE</name>
<keyword evidence="4" id="KW-0560">Oxidoreductase</keyword>
<evidence type="ECO:0000256" key="7">
    <source>
        <dbReference type="SAM" id="MobiDB-lite"/>
    </source>
</evidence>
<dbReference type="GO" id="GO:0006099">
    <property type="term" value="P:tricarboxylic acid cycle"/>
    <property type="evidence" value="ECO:0007669"/>
    <property type="project" value="UniProtKB-KW"/>
</dbReference>
<dbReference type="EC" id="1.1.1.41" evidence="2"/>
<dbReference type="SUPFAM" id="SSF53659">
    <property type="entry name" value="Isocitrate/Isopropylmalate dehydrogenase-like"/>
    <property type="match status" value="1"/>
</dbReference>
<evidence type="ECO:0000256" key="6">
    <source>
        <dbReference type="ARBA" id="ARBA00042862"/>
    </source>
</evidence>
<dbReference type="GO" id="GO:0006102">
    <property type="term" value="P:isocitrate metabolic process"/>
    <property type="evidence" value="ECO:0007669"/>
    <property type="project" value="TreeGrafter"/>
</dbReference>
<gene>
    <name evidence="10" type="primary">LOC115634025</name>
</gene>
<keyword evidence="3" id="KW-0816">Tricarboxylic acid cycle</keyword>
<evidence type="ECO:0000256" key="2">
    <source>
        <dbReference type="ARBA" id="ARBA00013012"/>
    </source>
</evidence>
<feature type="compositionally biased region" description="Basic and acidic residues" evidence="7">
    <location>
        <begin position="39"/>
        <end position="61"/>
    </location>
</feature>
<protein>
    <recommendedName>
        <fullName evidence="2">isocitrate dehydrogenase (NAD(+))</fullName>
        <ecNumber evidence="2">1.1.1.41</ecNumber>
    </recommendedName>
    <alternativeName>
        <fullName evidence="6">Isocitric dehydrogenase subunit alpha</fullName>
    </alternativeName>
    <alternativeName>
        <fullName evidence="5">NAD(+)-specific ICDH subunit alpha</fullName>
    </alternativeName>
</protein>
<feature type="region of interest" description="Disordered" evidence="7">
    <location>
        <begin position="28"/>
        <end position="63"/>
    </location>
</feature>
<dbReference type="GO" id="GO:0005739">
    <property type="term" value="C:mitochondrion"/>
    <property type="evidence" value="ECO:0007669"/>
    <property type="project" value="TreeGrafter"/>
</dbReference>
<evidence type="ECO:0000256" key="4">
    <source>
        <dbReference type="ARBA" id="ARBA00023002"/>
    </source>
</evidence>
<proteinExistence type="inferred from homology"/>
<evidence type="ECO:0000256" key="5">
    <source>
        <dbReference type="ARBA" id="ARBA00042642"/>
    </source>
</evidence>
<dbReference type="PANTHER" id="PTHR11835">
    <property type="entry name" value="DECARBOXYLATING DEHYDROGENASES-ISOCITRATE, ISOPROPYLMALATE, TARTRATE"/>
    <property type="match status" value="1"/>
</dbReference>
<reference evidence="10" key="1">
    <citation type="submission" date="2025-08" db="UniProtKB">
        <authorList>
            <consortium name="RefSeq"/>
        </authorList>
    </citation>
    <scope>IDENTIFICATION</scope>
    <source>
        <strain evidence="10">11010-0011.00</strain>
        <tissue evidence="10">Whole body</tissue>
    </source>
</reference>
<dbReference type="GO" id="GO:0004449">
    <property type="term" value="F:isocitrate dehydrogenase (NAD+) activity"/>
    <property type="evidence" value="ECO:0007669"/>
    <property type="project" value="UniProtKB-EC"/>
</dbReference>
<evidence type="ECO:0000259" key="8">
    <source>
        <dbReference type="SMART" id="SM01329"/>
    </source>
</evidence>
<evidence type="ECO:0000313" key="9">
    <source>
        <dbReference type="Proteomes" id="UP000504634"/>
    </source>
</evidence>
<comment type="similarity">
    <text evidence="1">Belongs to the isocitrate and isopropylmalate dehydrogenases family.</text>
</comment>
<dbReference type="Pfam" id="PF00180">
    <property type="entry name" value="Iso_dh"/>
    <property type="match status" value="1"/>
</dbReference>
<evidence type="ECO:0000256" key="3">
    <source>
        <dbReference type="ARBA" id="ARBA00022532"/>
    </source>
</evidence>
<feature type="domain" description="Isopropylmalate dehydrogenase-like" evidence="8">
    <location>
        <begin position="104"/>
        <end position="418"/>
    </location>
</feature>
<organism evidence="9 10">
    <name type="scientific">Drosophila lebanonensis</name>
    <name type="common">Fruit fly</name>
    <name type="synonym">Scaptodrosophila lebanonensis</name>
    <dbReference type="NCBI Taxonomy" id="7225"/>
    <lineage>
        <taxon>Eukaryota</taxon>
        <taxon>Metazoa</taxon>
        <taxon>Ecdysozoa</taxon>
        <taxon>Arthropoda</taxon>
        <taxon>Hexapoda</taxon>
        <taxon>Insecta</taxon>
        <taxon>Pterygota</taxon>
        <taxon>Neoptera</taxon>
        <taxon>Endopterygota</taxon>
        <taxon>Diptera</taxon>
        <taxon>Brachycera</taxon>
        <taxon>Muscomorpha</taxon>
        <taxon>Ephydroidea</taxon>
        <taxon>Drosophilidae</taxon>
        <taxon>Scaptodrosophila</taxon>
    </lineage>
</organism>
<dbReference type="AlphaFoldDB" id="A0A6J2UH30"/>
<evidence type="ECO:0000256" key="1">
    <source>
        <dbReference type="ARBA" id="ARBA00007769"/>
    </source>
</evidence>
<dbReference type="RefSeq" id="XP_030387420.1">
    <property type="nucleotide sequence ID" value="XM_030531560.1"/>
</dbReference>
<evidence type="ECO:0000313" key="10">
    <source>
        <dbReference type="RefSeq" id="XP_030387420.1"/>
    </source>
</evidence>
<accession>A0A6J2UH30</accession>
<dbReference type="PANTHER" id="PTHR11835:SF34">
    <property type="entry name" value="ISOCITRATE DEHYDROGENASE [NAD] SUBUNIT ALPHA, MITOCHONDRIAL"/>
    <property type="match status" value="1"/>
</dbReference>
<dbReference type="InterPro" id="IPR024084">
    <property type="entry name" value="IsoPropMal-DH-like_dom"/>
</dbReference>
<dbReference type="GeneID" id="115634025"/>